<keyword evidence="4" id="KW-0648">Protein biosynthesis</keyword>
<protein>
    <recommendedName>
        <fullName evidence="2">methionyl-tRNA formyltransferase</fullName>
        <ecNumber evidence="2">2.1.2.9</ecNumber>
    </recommendedName>
</protein>
<dbReference type="Pfam" id="PF00551">
    <property type="entry name" value="Formyl_trans_N"/>
    <property type="match status" value="1"/>
</dbReference>
<evidence type="ECO:0000259" key="6">
    <source>
        <dbReference type="Pfam" id="PF02911"/>
    </source>
</evidence>
<sequence length="308" mass="32385">MTILFAGTPETAAESLISLVRQGAPISLVLTRLDAPVGRKRVSTPSPVAQVALALGLPVIKTNSISTQVIEAIHEAKISFGLVIAYGVILREPALSALPKGWFNVHFSLLPKWRGAAPVQRSLIAGDTVTGVTVFKIDAGLDTGDIVASVPAQIEPNENATDLLRRLGGLGVSLLLEVIPQIQSGLIRLSPQSKDEVSIASKISRAEAELNFQHSAATLENLVRGSNPEPGAWTKVQGVGDLKVFEARSHPSFALEPGQCCVVSGMVMVGCGQGSLELLEVQPAGKTRMSASAWLRGLPTKVLLGSDV</sequence>
<keyword evidence="3" id="KW-0808">Transferase</keyword>
<proteinExistence type="inferred from homology"/>
<organism evidence="7">
    <name type="scientific">freshwater metagenome</name>
    <dbReference type="NCBI Taxonomy" id="449393"/>
    <lineage>
        <taxon>unclassified sequences</taxon>
        <taxon>metagenomes</taxon>
        <taxon>ecological metagenomes</taxon>
    </lineage>
</organism>
<reference evidence="7" key="1">
    <citation type="submission" date="2020-05" db="EMBL/GenBank/DDBJ databases">
        <authorList>
            <person name="Chiriac C."/>
            <person name="Salcher M."/>
            <person name="Ghai R."/>
            <person name="Kavagutti S V."/>
        </authorList>
    </citation>
    <scope>NUCLEOTIDE SEQUENCE</scope>
</reference>
<dbReference type="PANTHER" id="PTHR11138">
    <property type="entry name" value="METHIONYL-TRNA FORMYLTRANSFERASE"/>
    <property type="match status" value="1"/>
</dbReference>
<evidence type="ECO:0000259" key="5">
    <source>
        <dbReference type="Pfam" id="PF00551"/>
    </source>
</evidence>
<dbReference type="EC" id="2.1.2.9" evidence="2"/>
<dbReference type="PANTHER" id="PTHR11138:SF5">
    <property type="entry name" value="METHIONYL-TRNA FORMYLTRANSFERASE, MITOCHONDRIAL"/>
    <property type="match status" value="1"/>
</dbReference>
<dbReference type="NCBIfam" id="TIGR00460">
    <property type="entry name" value="fmt"/>
    <property type="match status" value="1"/>
</dbReference>
<evidence type="ECO:0000256" key="4">
    <source>
        <dbReference type="ARBA" id="ARBA00022917"/>
    </source>
</evidence>
<evidence type="ECO:0000256" key="2">
    <source>
        <dbReference type="ARBA" id="ARBA00012261"/>
    </source>
</evidence>
<dbReference type="AlphaFoldDB" id="A0A6J6HDN9"/>
<dbReference type="Pfam" id="PF02911">
    <property type="entry name" value="Formyl_trans_C"/>
    <property type="match status" value="1"/>
</dbReference>
<dbReference type="InterPro" id="IPR041711">
    <property type="entry name" value="Met-tRNA-FMT_N"/>
</dbReference>
<evidence type="ECO:0000256" key="1">
    <source>
        <dbReference type="ARBA" id="ARBA00010699"/>
    </source>
</evidence>
<dbReference type="GO" id="GO:0004479">
    <property type="term" value="F:methionyl-tRNA formyltransferase activity"/>
    <property type="evidence" value="ECO:0007669"/>
    <property type="project" value="UniProtKB-EC"/>
</dbReference>
<dbReference type="SUPFAM" id="SSF53328">
    <property type="entry name" value="Formyltransferase"/>
    <property type="match status" value="1"/>
</dbReference>
<dbReference type="InterPro" id="IPR011034">
    <property type="entry name" value="Formyl_transferase-like_C_sf"/>
</dbReference>
<dbReference type="GO" id="GO:0005829">
    <property type="term" value="C:cytosol"/>
    <property type="evidence" value="ECO:0007669"/>
    <property type="project" value="TreeGrafter"/>
</dbReference>
<feature type="domain" description="Formyl transferase C-terminal" evidence="6">
    <location>
        <begin position="202"/>
        <end position="298"/>
    </location>
</feature>
<gene>
    <name evidence="7" type="ORF">UFOPK1843_00880</name>
</gene>
<comment type="similarity">
    <text evidence="1">Belongs to the Fmt family.</text>
</comment>
<dbReference type="InterPro" id="IPR002376">
    <property type="entry name" value="Formyl_transf_N"/>
</dbReference>
<dbReference type="CDD" id="cd08646">
    <property type="entry name" value="FMT_core_Met-tRNA-FMT_N"/>
    <property type="match status" value="1"/>
</dbReference>
<accession>A0A6J6HDN9</accession>
<dbReference type="CDD" id="cd08704">
    <property type="entry name" value="Met_tRNA_FMT_C"/>
    <property type="match status" value="1"/>
</dbReference>
<evidence type="ECO:0000313" key="7">
    <source>
        <dbReference type="EMBL" id="CAB4611791.1"/>
    </source>
</evidence>
<dbReference type="Gene3D" id="3.40.50.12230">
    <property type="match status" value="1"/>
</dbReference>
<dbReference type="InterPro" id="IPR005794">
    <property type="entry name" value="Fmt"/>
</dbReference>
<name>A0A6J6HDN9_9ZZZZ</name>
<feature type="domain" description="Formyl transferase N-terminal" evidence="5">
    <location>
        <begin position="6"/>
        <end position="179"/>
    </location>
</feature>
<dbReference type="HAMAP" id="MF_00182">
    <property type="entry name" value="Formyl_trans"/>
    <property type="match status" value="1"/>
</dbReference>
<evidence type="ECO:0000256" key="3">
    <source>
        <dbReference type="ARBA" id="ARBA00022679"/>
    </source>
</evidence>
<dbReference type="EMBL" id="CAEZUR010000068">
    <property type="protein sequence ID" value="CAB4611791.1"/>
    <property type="molecule type" value="Genomic_DNA"/>
</dbReference>
<dbReference type="InterPro" id="IPR036477">
    <property type="entry name" value="Formyl_transf_N_sf"/>
</dbReference>
<dbReference type="InterPro" id="IPR005793">
    <property type="entry name" value="Formyl_trans_C"/>
</dbReference>
<dbReference type="InterPro" id="IPR044135">
    <property type="entry name" value="Met-tRNA-FMT_C"/>
</dbReference>
<dbReference type="SUPFAM" id="SSF50486">
    <property type="entry name" value="FMT C-terminal domain-like"/>
    <property type="match status" value="1"/>
</dbReference>